<dbReference type="Gene3D" id="3.30.930.10">
    <property type="entry name" value="Bira Bifunctional Protein, Domain 2"/>
    <property type="match status" value="1"/>
</dbReference>
<protein>
    <submittedName>
        <fullName evidence="2">Lipoate-protein ligase A</fullName>
    </submittedName>
</protein>
<reference evidence="2 3" key="1">
    <citation type="submission" date="2017-11" db="EMBL/GenBank/DDBJ databases">
        <title>Draft Genome Sequence of Lactobacillus curieae NBRC 111893 isolated from Koso, a Japanese sugar-Vegetable Fermented Beverage.</title>
        <authorList>
            <person name="Chiou T.Y."/>
            <person name="Oshima K."/>
            <person name="Suda W."/>
            <person name="Hattori M."/>
            <person name="Takahashi T."/>
        </authorList>
    </citation>
    <scope>NUCLEOTIDE SEQUENCE [LARGE SCALE GENOMIC DNA]</scope>
    <source>
        <strain evidence="2 3">NBRC111893</strain>
    </source>
</reference>
<name>A0A401FPJ4_9LACO</name>
<organism evidence="2 3">
    <name type="scientific">Lentilactobacillus kosonis</name>
    <dbReference type="NCBI Taxonomy" id="2810561"/>
    <lineage>
        <taxon>Bacteria</taxon>
        <taxon>Bacillati</taxon>
        <taxon>Bacillota</taxon>
        <taxon>Bacilli</taxon>
        <taxon>Lactobacillales</taxon>
        <taxon>Lactobacillaceae</taxon>
        <taxon>Lentilactobacillus</taxon>
    </lineage>
</organism>
<dbReference type="InterPro" id="IPR050664">
    <property type="entry name" value="Octanoyltrans_LipM/LipL"/>
</dbReference>
<dbReference type="GO" id="GO:0016740">
    <property type="term" value="F:transferase activity"/>
    <property type="evidence" value="ECO:0007669"/>
    <property type="project" value="UniProtKB-ARBA"/>
</dbReference>
<evidence type="ECO:0000313" key="3">
    <source>
        <dbReference type="Proteomes" id="UP000286974"/>
    </source>
</evidence>
<evidence type="ECO:0000313" key="2">
    <source>
        <dbReference type="EMBL" id="GAY74198.1"/>
    </source>
</evidence>
<dbReference type="AlphaFoldDB" id="A0A401FPJ4"/>
<evidence type="ECO:0000259" key="1">
    <source>
        <dbReference type="PROSITE" id="PS51733"/>
    </source>
</evidence>
<dbReference type="InterPro" id="IPR045864">
    <property type="entry name" value="aa-tRNA-synth_II/BPL/LPL"/>
</dbReference>
<accession>A0A401FPJ4</accession>
<proteinExistence type="predicted"/>
<dbReference type="Pfam" id="PF21948">
    <property type="entry name" value="LplA-B_cat"/>
    <property type="match status" value="1"/>
</dbReference>
<dbReference type="PANTHER" id="PTHR43679:SF2">
    <property type="entry name" value="OCTANOYL-[GCVH]:PROTEIN N-OCTANOYLTRANSFERASE"/>
    <property type="match status" value="1"/>
</dbReference>
<feature type="domain" description="BPL/LPL catalytic" evidence="1">
    <location>
        <begin position="34"/>
        <end position="238"/>
    </location>
</feature>
<dbReference type="RefSeq" id="WP_125008897.1">
    <property type="nucleotide sequence ID" value="NZ_BEXA01000007.1"/>
</dbReference>
<dbReference type="PROSITE" id="PS51733">
    <property type="entry name" value="BPL_LPL_CATALYTIC"/>
    <property type="match status" value="1"/>
</dbReference>
<dbReference type="InterPro" id="IPR004143">
    <property type="entry name" value="BPL_LPL_catalytic"/>
</dbReference>
<dbReference type="EMBL" id="BEXA01000007">
    <property type="protein sequence ID" value="GAY74198.1"/>
    <property type="molecule type" value="Genomic_DNA"/>
</dbReference>
<dbReference type="Proteomes" id="UP000286974">
    <property type="component" value="Unassembled WGS sequence"/>
</dbReference>
<dbReference type="GO" id="GO:0140096">
    <property type="term" value="F:catalytic activity, acting on a protein"/>
    <property type="evidence" value="ECO:0007669"/>
    <property type="project" value="UniProtKB-ARBA"/>
</dbReference>
<dbReference type="SUPFAM" id="SSF55681">
    <property type="entry name" value="Class II aaRS and biotin synthetases"/>
    <property type="match status" value="1"/>
</dbReference>
<dbReference type="GO" id="GO:0009249">
    <property type="term" value="P:protein lipoylation"/>
    <property type="evidence" value="ECO:0007669"/>
    <property type="project" value="UniProtKB-ARBA"/>
</dbReference>
<dbReference type="PANTHER" id="PTHR43679">
    <property type="entry name" value="OCTANOYLTRANSFERASE LIPM-RELATED"/>
    <property type="match status" value="1"/>
</dbReference>
<dbReference type="OrthoDB" id="2080934at2"/>
<keyword evidence="2" id="KW-0436">Ligase</keyword>
<sequence length="273" mass="30812">MFTNAITILEADYSPSHQLESFADTNTILEFTNKLQTPFLQFWTTTAPTLILGINDRHLPKLTTGLQKLIDQQYNYFLRNSGGLAVISDPGVLNVSLFLPTSEQPLTVDEAYEVITTLIRQSLPDLQIDAYEITDSYCPGKYDLSVNGQKIAGIAQRREKDAVVLMLYMSVFGNQNARSAVVSDFYQKSAAYEQTQWHFPKINPESMTGLVDLNNHYSNNEIIKQRISQAIQQTYPLNQHSGNVLQTTAFNKIRSKQLSKMELRNQQLPLIGG</sequence>
<comment type="caution">
    <text evidence="2">The sequence shown here is derived from an EMBL/GenBank/DDBJ whole genome shotgun (WGS) entry which is preliminary data.</text>
</comment>
<dbReference type="CDD" id="cd16443">
    <property type="entry name" value="LplA"/>
    <property type="match status" value="1"/>
</dbReference>
<gene>
    <name evidence="2" type="ORF">NBRC111893_2344</name>
</gene>
<dbReference type="GO" id="GO:0016874">
    <property type="term" value="F:ligase activity"/>
    <property type="evidence" value="ECO:0007669"/>
    <property type="project" value="UniProtKB-KW"/>
</dbReference>
<keyword evidence="3" id="KW-1185">Reference proteome</keyword>